<proteinExistence type="predicted"/>
<accession>A0AA36CYX7</accession>
<evidence type="ECO:0000313" key="2">
    <source>
        <dbReference type="EMBL" id="CAJ0576850.1"/>
    </source>
</evidence>
<feature type="transmembrane region" description="Helical" evidence="1">
    <location>
        <begin position="84"/>
        <end position="109"/>
    </location>
</feature>
<feature type="transmembrane region" description="Helical" evidence="1">
    <location>
        <begin position="161"/>
        <end position="181"/>
    </location>
</feature>
<feature type="transmembrane region" description="Helical" evidence="1">
    <location>
        <begin position="251"/>
        <end position="274"/>
    </location>
</feature>
<reference evidence="2" key="1">
    <citation type="submission" date="2023-06" db="EMBL/GenBank/DDBJ databases">
        <authorList>
            <person name="Delattre M."/>
        </authorList>
    </citation>
    <scope>NUCLEOTIDE SEQUENCE</scope>
    <source>
        <strain evidence="2">AF72</strain>
    </source>
</reference>
<comment type="caution">
    <text evidence="2">The sequence shown here is derived from an EMBL/GenBank/DDBJ whole genome shotgun (WGS) entry which is preliminary data.</text>
</comment>
<protein>
    <recommendedName>
        <fullName evidence="4">G protein-coupled receptor</fullName>
    </recommendedName>
</protein>
<organism evidence="2 3">
    <name type="scientific">Mesorhabditis spiculigera</name>
    <dbReference type="NCBI Taxonomy" id="96644"/>
    <lineage>
        <taxon>Eukaryota</taxon>
        <taxon>Metazoa</taxon>
        <taxon>Ecdysozoa</taxon>
        <taxon>Nematoda</taxon>
        <taxon>Chromadorea</taxon>
        <taxon>Rhabditida</taxon>
        <taxon>Rhabditina</taxon>
        <taxon>Rhabditomorpha</taxon>
        <taxon>Rhabditoidea</taxon>
        <taxon>Rhabditidae</taxon>
        <taxon>Mesorhabditinae</taxon>
        <taxon>Mesorhabditis</taxon>
    </lineage>
</organism>
<keyword evidence="3" id="KW-1185">Reference proteome</keyword>
<dbReference type="AlphaFoldDB" id="A0AA36CYX7"/>
<dbReference type="InterPro" id="IPR019425">
    <property type="entry name" value="7TM_GPCR_serpentine_rcpt_Srt"/>
</dbReference>
<evidence type="ECO:0008006" key="4">
    <source>
        <dbReference type="Google" id="ProtNLM"/>
    </source>
</evidence>
<dbReference type="PANTHER" id="PTHR23021">
    <property type="entry name" value="SERPENTINE RECEPTOR, CLASS T"/>
    <property type="match status" value="1"/>
</dbReference>
<gene>
    <name evidence="2" type="ORF">MSPICULIGERA_LOCUS15135</name>
</gene>
<dbReference type="Gene3D" id="1.20.1070.10">
    <property type="entry name" value="Rhodopsin 7-helix transmembrane proteins"/>
    <property type="match status" value="1"/>
</dbReference>
<dbReference type="Proteomes" id="UP001177023">
    <property type="component" value="Unassembled WGS sequence"/>
</dbReference>
<feature type="transmembrane region" description="Helical" evidence="1">
    <location>
        <begin position="280"/>
        <end position="304"/>
    </location>
</feature>
<feature type="transmembrane region" description="Helical" evidence="1">
    <location>
        <begin position="219"/>
        <end position="239"/>
    </location>
</feature>
<keyword evidence="1" id="KW-0812">Transmembrane</keyword>
<keyword evidence="1" id="KW-1133">Transmembrane helix</keyword>
<evidence type="ECO:0000313" key="3">
    <source>
        <dbReference type="Proteomes" id="UP001177023"/>
    </source>
</evidence>
<feature type="non-terminal residue" evidence="2">
    <location>
        <position position="1"/>
    </location>
</feature>
<dbReference type="Pfam" id="PF10321">
    <property type="entry name" value="7TM_GPCR_Srt"/>
    <property type="match status" value="1"/>
</dbReference>
<keyword evidence="1" id="KW-0472">Membrane</keyword>
<feature type="transmembrane region" description="Helical" evidence="1">
    <location>
        <begin position="53"/>
        <end position="72"/>
    </location>
</feature>
<dbReference type="SUPFAM" id="SSF81321">
    <property type="entry name" value="Family A G protein-coupled receptor-like"/>
    <property type="match status" value="1"/>
</dbReference>
<sequence>MLAVRDKRHRMNYFSPELINRTYIFYVNPYTKIAFQNATDVADTELIQSTGAIKFPVSLIFLIFQTVYLLAVRRRIGFGKEFSFMLLFWIGVVDLIQLICHTMSGIWMLALMHAEEWHYIFGAFHETCYLLTGYLTTALPIHRFILIVFHAQAQKILRPLYLKIIMLLYLIFGLSWLGYFLSGDMEIIFVPETIYWYWTYKTDNWDWVGIVFLVEKWSLMSPIIVGAVLYSGIILKFMTRANRSIASEIRLTVQVFTILAVDTLAYVIWYYFLLWADDSLLVNCLSDLVWVVYNGANSVIYFIFNPEVRNRMKDLLTCGAAGKPQGPLFTNSSSVTTSTLSKKSTSK</sequence>
<evidence type="ECO:0000256" key="1">
    <source>
        <dbReference type="SAM" id="Phobius"/>
    </source>
</evidence>
<dbReference type="EMBL" id="CATQJA010002647">
    <property type="protein sequence ID" value="CAJ0576850.1"/>
    <property type="molecule type" value="Genomic_DNA"/>
</dbReference>
<name>A0AA36CYX7_9BILA</name>